<dbReference type="PANTHER" id="PTHR12930">
    <property type="entry name" value="ZINC FINGER PROTEIN 183"/>
    <property type="match status" value="1"/>
</dbReference>
<accession>A0A1A6HHP3</accession>
<evidence type="ECO:0000256" key="6">
    <source>
        <dbReference type="SAM" id="MobiDB-lite"/>
    </source>
</evidence>
<evidence type="ECO:0000256" key="2">
    <source>
        <dbReference type="ARBA" id="ARBA00022771"/>
    </source>
</evidence>
<dbReference type="Gene3D" id="3.30.40.10">
    <property type="entry name" value="Zinc/RING finger domain, C3HC4 (zinc finger)"/>
    <property type="match status" value="1"/>
</dbReference>
<organism evidence="9 10">
    <name type="scientific">Neotoma lepida</name>
    <name type="common">Desert woodrat</name>
    <dbReference type="NCBI Taxonomy" id="56216"/>
    <lineage>
        <taxon>Eukaryota</taxon>
        <taxon>Metazoa</taxon>
        <taxon>Chordata</taxon>
        <taxon>Craniata</taxon>
        <taxon>Vertebrata</taxon>
        <taxon>Euteleostomi</taxon>
        <taxon>Mammalia</taxon>
        <taxon>Eutheria</taxon>
        <taxon>Euarchontoglires</taxon>
        <taxon>Glires</taxon>
        <taxon>Rodentia</taxon>
        <taxon>Myomorpha</taxon>
        <taxon>Muroidea</taxon>
        <taxon>Cricetidae</taxon>
        <taxon>Neotominae</taxon>
        <taxon>Neotoma</taxon>
    </lineage>
</organism>
<dbReference type="SUPFAM" id="SSF57850">
    <property type="entry name" value="RING/U-box"/>
    <property type="match status" value="1"/>
</dbReference>
<keyword evidence="3 4" id="KW-0862">Zinc</keyword>
<dbReference type="Pfam" id="PF13920">
    <property type="entry name" value="zf-C3HC4_3"/>
    <property type="match status" value="1"/>
</dbReference>
<feature type="domain" description="C3H1-type" evidence="8">
    <location>
        <begin position="361"/>
        <end position="389"/>
    </location>
</feature>
<dbReference type="GO" id="GO:0005684">
    <property type="term" value="C:U2-type spliceosomal complex"/>
    <property type="evidence" value="ECO:0007669"/>
    <property type="project" value="TreeGrafter"/>
</dbReference>
<feature type="compositionally biased region" description="Basic and acidic residues" evidence="6">
    <location>
        <begin position="498"/>
        <end position="512"/>
    </location>
</feature>
<protein>
    <recommendedName>
        <fullName evidence="11">RING-type E3 ubiquitin transferase</fullName>
    </recommendedName>
</protein>
<keyword evidence="2 4" id="KW-0863">Zinc-finger</keyword>
<evidence type="ECO:0000259" key="8">
    <source>
        <dbReference type="PROSITE" id="PS50103"/>
    </source>
</evidence>
<evidence type="ECO:0000259" key="7">
    <source>
        <dbReference type="PROSITE" id="PS50089"/>
    </source>
</evidence>
<feature type="compositionally biased region" description="Low complexity" evidence="6">
    <location>
        <begin position="206"/>
        <end position="215"/>
    </location>
</feature>
<evidence type="ECO:0000313" key="9">
    <source>
        <dbReference type="EMBL" id="OBS77480.1"/>
    </source>
</evidence>
<evidence type="ECO:0000256" key="5">
    <source>
        <dbReference type="SAM" id="Coils"/>
    </source>
</evidence>
<feature type="compositionally biased region" description="Basic residues" evidence="6">
    <location>
        <begin position="1"/>
        <end position="11"/>
    </location>
</feature>
<dbReference type="STRING" id="56216.A0A1A6HHP3"/>
<dbReference type="EMBL" id="LZPO01029788">
    <property type="protein sequence ID" value="OBS77480.1"/>
    <property type="molecule type" value="Genomic_DNA"/>
</dbReference>
<dbReference type="Pfam" id="PF14988">
    <property type="entry name" value="DUF4515"/>
    <property type="match status" value="2"/>
</dbReference>
<dbReference type="InterPro" id="IPR013083">
    <property type="entry name" value="Znf_RING/FYVE/PHD"/>
</dbReference>
<dbReference type="SMART" id="SM00184">
    <property type="entry name" value="RING"/>
    <property type="match status" value="1"/>
</dbReference>
<feature type="coiled-coil region" evidence="5">
    <location>
        <begin position="50"/>
        <end position="169"/>
    </location>
</feature>
<dbReference type="InterPro" id="IPR039971">
    <property type="entry name" value="CWC24-like"/>
</dbReference>
<name>A0A1A6HHP3_NEOLE</name>
<feature type="compositionally biased region" description="Polar residues" evidence="6">
    <location>
        <begin position="816"/>
        <end position="826"/>
    </location>
</feature>
<feature type="compositionally biased region" description="Polar residues" evidence="6">
    <location>
        <begin position="230"/>
        <end position="239"/>
    </location>
</feature>
<feature type="region of interest" description="Disordered" evidence="6">
    <location>
        <begin position="188"/>
        <end position="243"/>
    </location>
</feature>
<gene>
    <name evidence="9" type="ORF">A6R68_16079</name>
</gene>
<dbReference type="PANTHER" id="PTHR12930:SF11">
    <property type="entry name" value="RING FINGER PROTEIN 113A2"/>
    <property type="match status" value="1"/>
</dbReference>
<proteinExistence type="predicted"/>
<feature type="region of interest" description="Disordered" evidence="6">
    <location>
        <begin position="814"/>
        <end position="848"/>
    </location>
</feature>
<keyword evidence="10" id="KW-1185">Reference proteome</keyword>
<dbReference type="AlphaFoldDB" id="A0A1A6HHP3"/>
<dbReference type="InterPro" id="IPR032777">
    <property type="entry name" value="DUF4515"/>
</dbReference>
<dbReference type="InterPro" id="IPR000571">
    <property type="entry name" value="Znf_CCCH"/>
</dbReference>
<sequence>MPAKDKKKGKNKGKEKDKKKVVKAEDQVIERAKANASLWEARLEVTELSRIEYRDTSRRLAKNNEDLKKQQYKLEKDTMSVLSYLKKQDQEKDNMIEKLKQKLVETNEKAKEEKENLEQKYTMQINELEEQFSQKAKEIGMIQTELKTIKQFQKRKIQVEKELDEMAEQVSQGKSADQVCAFLFKKPGRKGSAGRRKRPVCDPDSGESGSSSDEGCTVVRPEKKRATHNPMIQKTSGSGKQKAAYCDVSSEEEEKTENESLGVVYKSTRSAKPVGPEDMGATAVYELDTEKERDAQAIFERSQKIQEELRGKEDDKIYRGINNYQKYMKPKDTSMGNASSGMVRKGPIRAPEHLRATVRWDYQPDICKDYKETGFCGFGDSCKFLHDRSDYKHGWQIERELDEGRYGVYEDENYEVESDDEEIPFKCFICRQTFKNPVVTKCKHYFCETCALQHFRTTPRCYVCEQQTHGVFNPAKELIAKLEKYQTAERGASNTPEDPDRLKENLRNSEKKHQETLRRLEGRFFEEKHRLEQEAEKRIVLLAERAHHEAVVQLNAAGRNVFKENVYLHKALTYHLKEAEVRQKNSKKLQESHSSLLHQKKVVSLENALTYMTTEFEAEILKLQQKAVIENQAGKVEIDKLQHLLEMKDREMNRVKKLAKNILDERTEVERFFLDALYQVKQQILINRKHYKQIALAAFNLKMRTACAGRTEYPRIRTFDGKEHSTNSVNQDLMEAEKWPSTHKNVDIGDLTWEQKEKVLRLLFAKMNGFAARKYSQSSNPPVPDHIISDGGKIKETRDEINLPDQTFITLGAPVSGSNKRMSPSVISKELQDADMKLVSPLKEDREP</sequence>
<feature type="compositionally biased region" description="Basic and acidic residues" evidence="6">
    <location>
        <begin position="830"/>
        <end position="848"/>
    </location>
</feature>
<dbReference type="FunFam" id="3.30.40.10:FF:000045">
    <property type="entry name" value="RING finger protein 113A"/>
    <property type="match status" value="1"/>
</dbReference>
<dbReference type="GO" id="GO:0034247">
    <property type="term" value="P:snoRNA splicing"/>
    <property type="evidence" value="ECO:0007669"/>
    <property type="project" value="TreeGrafter"/>
</dbReference>
<dbReference type="InterPro" id="IPR017907">
    <property type="entry name" value="Znf_RING_CS"/>
</dbReference>
<dbReference type="InterPro" id="IPR001841">
    <property type="entry name" value="Znf_RING"/>
</dbReference>
<dbReference type="SMART" id="SM00356">
    <property type="entry name" value="ZnF_C3H1"/>
    <property type="match status" value="1"/>
</dbReference>
<comment type="caution">
    <text evidence="9">The sequence shown here is derived from an EMBL/GenBank/DDBJ whole genome shotgun (WGS) entry which is preliminary data.</text>
</comment>
<dbReference type="Proteomes" id="UP000092124">
    <property type="component" value="Unassembled WGS sequence"/>
</dbReference>
<evidence type="ECO:0000256" key="4">
    <source>
        <dbReference type="PROSITE-ProRule" id="PRU00723"/>
    </source>
</evidence>
<evidence type="ECO:0000256" key="1">
    <source>
        <dbReference type="ARBA" id="ARBA00022723"/>
    </source>
</evidence>
<feature type="zinc finger region" description="C3H1-type" evidence="4">
    <location>
        <begin position="361"/>
        <end position="389"/>
    </location>
</feature>
<feature type="compositionally biased region" description="Basic and acidic residues" evidence="6">
    <location>
        <begin position="12"/>
        <end position="22"/>
    </location>
</feature>
<dbReference type="CDD" id="cd16539">
    <property type="entry name" value="RING-HC_RNF113A_B"/>
    <property type="match status" value="1"/>
</dbReference>
<evidence type="ECO:0008006" key="11">
    <source>
        <dbReference type="Google" id="ProtNLM"/>
    </source>
</evidence>
<dbReference type="OrthoDB" id="25761at2759"/>
<feature type="domain" description="RING-type" evidence="7">
    <location>
        <begin position="427"/>
        <end position="465"/>
    </location>
</feature>
<keyword evidence="5" id="KW-0175">Coiled coil</keyword>
<dbReference type="GO" id="GO:0008270">
    <property type="term" value="F:zinc ion binding"/>
    <property type="evidence" value="ECO:0007669"/>
    <property type="project" value="UniProtKB-KW"/>
</dbReference>
<keyword evidence="1 4" id="KW-0479">Metal-binding</keyword>
<dbReference type="PROSITE" id="PS00518">
    <property type="entry name" value="ZF_RING_1"/>
    <property type="match status" value="1"/>
</dbReference>
<feature type="region of interest" description="Disordered" evidence="6">
    <location>
        <begin position="1"/>
        <end position="22"/>
    </location>
</feature>
<dbReference type="InterPro" id="IPR036855">
    <property type="entry name" value="Znf_CCCH_sf"/>
</dbReference>
<evidence type="ECO:0000313" key="10">
    <source>
        <dbReference type="Proteomes" id="UP000092124"/>
    </source>
</evidence>
<dbReference type="PROSITE" id="PS50089">
    <property type="entry name" value="ZF_RING_2"/>
    <property type="match status" value="1"/>
</dbReference>
<dbReference type="Pfam" id="PF00642">
    <property type="entry name" value="zf-CCCH"/>
    <property type="match status" value="1"/>
</dbReference>
<feature type="compositionally biased region" description="Basic residues" evidence="6">
    <location>
        <begin position="188"/>
        <end position="198"/>
    </location>
</feature>
<dbReference type="PROSITE" id="PS50103">
    <property type="entry name" value="ZF_C3H1"/>
    <property type="match status" value="1"/>
</dbReference>
<reference evidence="9 10" key="1">
    <citation type="submission" date="2016-06" db="EMBL/GenBank/DDBJ databases">
        <title>The Draft Genome Sequence and Annotation of the Desert Woodrat Neotoma lepida.</title>
        <authorList>
            <person name="Campbell M."/>
            <person name="Oakeson K.F."/>
            <person name="Yandell M."/>
            <person name="Halpert J.R."/>
            <person name="Dearing D."/>
        </authorList>
    </citation>
    <scope>NUCLEOTIDE SEQUENCE [LARGE SCALE GENOMIC DNA]</scope>
    <source>
        <strain evidence="9">417</strain>
        <tissue evidence="9">Liver</tissue>
    </source>
</reference>
<feature type="non-terminal residue" evidence="9">
    <location>
        <position position="848"/>
    </location>
</feature>
<evidence type="ECO:0000256" key="3">
    <source>
        <dbReference type="ARBA" id="ARBA00022833"/>
    </source>
</evidence>
<dbReference type="SUPFAM" id="SSF90229">
    <property type="entry name" value="CCCH zinc finger"/>
    <property type="match status" value="1"/>
</dbReference>
<feature type="region of interest" description="Disordered" evidence="6">
    <location>
        <begin position="487"/>
        <end position="512"/>
    </location>
</feature>